<keyword evidence="1" id="KW-0472">Membrane</keyword>
<feature type="transmembrane region" description="Helical" evidence="1">
    <location>
        <begin position="58"/>
        <end position="78"/>
    </location>
</feature>
<gene>
    <name evidence="2" type="ORF">J5A65_12005</name>
</gene>
<evidence type="ECO:0008006" key="4">
    <source>
        <dbReference type="Google" id="ProtNLM"/>
    </source>
</evidence>
<evidence type="ECO:0000313" key="2">
    <source>
        <dbReference type="EMBL" id="QUC07642.1"/>
    </source>
</evidence>
<evidence type="ECO:0000256" key="1">
    <source>
        <dbReference type="SAM" id="Phobius"/>
    </source>
</evidence>
<proteinExistence type="predicted"/>
<feature type="transmembrane region" description="Helical" evidence="1">
    <location>
        <begin position="85"/>
        <end position="108"/>
    </location>
</feature>
<dbReference type="Proteomes" id="UP000678513">
    <property type="component" value="Chromosome"/>
</dbReference>
<feature type="transmembrane region" description="Helical" evidence="1">
    <location>
        <begin position="12"/>
        <end position="38"/>
    </location>
</feature>
<reference evidence="2 3" key="1">
    <citation type="submission" date="2021-03" db="EMBL/GenBank/DDBJ databases">
        <title>Human Oral Microbial Genomes.</title>
        <authorList>
            <person name="Johnston C.D."/>
            <person name="Chen T."/>
            <person name="Dewhirst F.E."/>
        </authorList>
    </citation>
    <scope>NUCLEOTIDE SEQUENCE [LARGE SCALE GENOMIC DNA]</scope>
    <source>
        <strain evidence="2 3">DSMZ 100122</strain>
    </source>
</reference>
<feature type="transmembrane region" description="Helical" evidence="1">
    <location>
        <begin position="128"/>
        <end position="152"/>
    </location>
</feature>
<keyword evidence="1" id="KW-1133">Transmembrane helix</keyword>
<name>A0ABX7Y390_9ACTN</name>
<keyword evidence="3" id="KW-1185">Reference proteome</keyword>
<dbReference type="EMBL" id="CP072384">
    <property type="protein sequence ID" value="QUC07642.1"/>
    <property type="molecule type" value="Genomic_DNA"/>
</dbReference>
<accession>A0ABX7Y390</accession>
<sequence length="157" mass="17395">MFYDILLLRRRVVTISYYLTSLMFLVLYGGLAAVVLGLRVLLGMDAASGWVAMTPSSLGAAVLSYAVLAPVSVHYGYLMRAIFEYGYITGLFVFIITVATVMVGGWAALSAMPDSWLMANFPEWLRPWGPWLLLGLGLVGYLVSLLVSIFIYERQDH</sequence>
<organism evidence="2 3">
    <name type="scientific">Arachnia rubra</name>
    <dbReference type="NCBI Taxonomy" id="1547448"/>
    <lineage>
        <taxon>Bacteria</taxon>
        <taxon>Bacillati</taxon>
        <taxon>Actinomycetota</taxon>
        <taxon>Actinomycetes</taxon>
        <taxon>Propionibacteriales</taxon>
        <taxon>Propionibacteriaceae</taxon>
        <taxon>Arachnia</taxon>
    </lineage>
</organism>
<evidence type="ECO:0000313" key="3">
    <source>
        <dbReference type="Proteomes" id="UP000678513"/>
    </source>
</evidence>
<protein>
    <recommendedName>
        <fullName evidence="4">ABC transporter permease</fullName>
    </recommendedName>
</protein>
<dbReference type="RefSeq" id="WP_212322277.1">
    <property type="nucleotide sequence ID" value="NZ_AP024463.1"/>
</dbReference>
<keyword evidence="1" id="KW-0812">Transmembrane</keyword>